<comment type="similarity">
    <text evidence="9">In the C-terminal section; belongs to the aldose epimerase family.</text>
</comment>
<dbReference type="PRINTS" id="PR01713">
    <property type="entry name" value="NUCEPIMERASE"/>
</dbReference>
<dbReference type="Pfam" id="PF16363">
    <property type="entry name" value="GDP_Man_Dehyd"/>
    <property type="match status" value="1"/>
</dbReference>
<dbReference type="InterPro" id="IPR036291">
    <property type="entry name" value="NAD(P)-bd_dom_sf"/>
</dbReference>
<dbReference type="Gene3D" id="3.90.25.10">
    <property type="entry name" value="UDP-galactose 4-epimerase, domain 1"/>
    <property type="match status" value="1"/>
</dbReference>
<dbReference type="AlphaFoldDB" id="A0A8K0JSF2"/>
<dbReference type="InterPro" id="IPR005886">
    <property type="entry name" value="UDP_G4E"/>
</dbReference>
<dbReference type="Gene3D" id="3.40.50.720">
    <property type="entry name" value="NAD(P)-binding Rossmann-like Domain"/>
    <property type="match status" value="1"/>
</dbReference>
<evidence type="ECO:0000256" key="9">
    <source>
        <dbReference type="ARBA" id="ARBA00038238"/>
    </source>
</evidence>
<comment type="pathway">
    <text evidence="4">Carbohydrate metabolism; hexose metabolism.</text>
</comment>
<accession>A0A8K0JSF2</accession>
<comment type="catalytic activity">
    <reaction evidence="1 10">
        <text>UDP-alpha-D-glucose = UDP-alpha-D-galactose</text>
        <dbReference type="Rhea" id="RHEA:22168"/>
        <dbReference type="ChEBI" id="CHEBI:58885"/>
        <dbReference type="ChEBI" id="CHEBI:66914"/>
        <dbReference type="EC" id="5.1.3.2"/>
    </reaction>
</comment>
<dbReference type="PANTHER" id="PTHR43725:SF47">
    <property type="entry name" value="UDP-GLUCOSE 4-EPIMERASE"/>
    <property type="match status" value="1"/>
</dbReference>
<comment type="pathway">
    <text evidence="3 10">Carbohydrate metabolism; galactose metabolism.</text>
</comment>
<evidence type="ECO:0000256" key="7">
    <source>
        <dbReference type="ARBA" id="ARBA00037676"/>
    </source>
</evidence>
<organism evidence="12 13">
    <name type="scientific">Filobasidium floriforme</name>
    <dbReference type="NCBI Taxonomy" id="5210"/>
    <lineage>
        <taxon>Eukaryota</taxon>
        <taxon>Fungi</taxon>
        <taxon>Dikarya</taxon>
        <taxon>Basidiomycota</taxon>
        <taxon>Agaricomycotina</taxon>
        <taxon>Tremellomycetes</taxon>
        <taxon>Filobasidiales</taxon>
        <taxon>Filobasidiaceae</taxon>
        <taxon>Filobasidium</taxon>
    </lineage>
</organism>
<feature type="domain" description="NAD(P)-binding" evidence="11">
    <location>
        <begin position="12"/>
        <end position="358"/>
    </location>
</feature>
<evidence type="ECO:0000256" key="6">
    <source>
        <dbReference type="ARBA" id="ARBA00023235"/>
    </source>
</evidence>
<keyword evidence="10" id="KW-0119">Carbohydrate metabolism</keyword>
<evidence type="ECO:0000256" key="2">
    <source>
        <dbReference type="ARBA" id="ARBA00001911"/>
    </source>
</evidence>
<evidence type="ECO:0000256" key="5">
    <source>
        <dbReference type="ARBA" id="ARBA00023027"/>
    </source>
</evidence>
<dbReference type="PANTHER" id="PTHR43725">
    <property type="entry name" value="UDP-GLUCOSE 4-EPIMERASE"/>
    <property type="match status" value="1"/>
</dbReference>
<evidence type="ECO:0000256" key="1">
    <source>
        <dbReference type="ARBA" id="ARBA00000083"/>
    </source>
</evidence>
<evidence type="ECO:0000313" key="13">
    <source>
        <dbReference type="Proteomes" id="UP000812966"/>
    </source>
</evidence>
<evidence type="ECO:0000259" key="11">
    <source>
        <dbReference type="Pfam" id="PF16363"/>
    </source>
</evidence>
<dbReference type="CDD" id="cd05247">
    <property type="entry name" value="UDP_G4E_1_SDR_e"/>
    <property type="match status" value="1"/>
</dbReference>
<name>A0A8K0JSF2_9TREE</name>
<evidence type="ECO:0000256" key="10">
    <source>
        <dbReference type="RuleBase" id="RU366046"/>
    </source>
</evidence>
<dbReference type="SUPFAM" id="SSF51735">
    <property type="entry name" value="NAD(P)-binding Rossmann-fold domains"/>
    <property type="match status" value="1"/>
</dbReference>
<comment type="function">
    <text evidence="7">Mutarotase converts alpha-aldose to the beta-anomer. It is active on D-glucose, L-arabinose, D-xylose, D-galactose, maltose and lactose.</text>
</comment>
<dbReference type="UniPathway" id="UPA00214"/>
<keyword evidence="6 10" id="KW-0413">Isomerase</keyword>
<dbReference type="InterPro" id="IPR016040">
    <property type="entry name" value="NAD(P)-bd_dom"/>
</dbReference>
<dbReference type="EMBL" id="JABELV010000002">
    <property type="protein sequence ID" value="KAG7579959.1"/>
    <property type="molecule type" value="Genomic_DNA"/>
</dbReference>
<dbReference type="EC" id="5.1.3.2" evidence="10"/>
<dbReference type="NCBIfam" id="TIGR01179">
    <property type="entry name" value="galE"/>
    <property type="match status" value="1"/>
</dbReference>
<dbReference type="Proteomes" id="UP000812966">
    <property type="component" value="Unassembled WGS sequence"/>
</dbReference>
<evidence type="ECO:0000256" key="8">
    <source>
        <dbReference type="ARBA" id="ARBA00037955"/>
    </source>
</evidence>
<sequence>MSSTELKRVLCPGGAGYIDNHILLELLRTGKYLPVVLDNGHNSKAEACIARVQEVANEEPGLKEKFGGEIPKIDLYQADLTDRSSIDKLFEAYESKGKIWGVIHLAAWKAVGESNELPLQYYENNVSGTLNLLHSMKDHGCQNFVYSSSATVYGEPETIPIPETSPLQPHSPYAKTKVFCEYILMDLAKADSDFNICSLRYFNPGGAHPSGKIGEDPQGKPNNLLPLLAAIAVGRINDPLKVFGDDFPTIDGTCVRDYLHVVDLARGHVSALDAIEKGAIYSVTGTKGKYRAFNLGTGTAYSVKQMIEAMKVASGFDYKYDIVGRREGDVPDLTADPKLAHEELGWKAEKDLQTMCKDLWNWQSQNPKGES</sequence>
<protein>
    <recommendedName>
        <fullName evidence="10">UDP-glucose 4-epimerase</fullName>
        <ecNumber evidence="10">5.1.3.2</ecNumber>
    </recommendedName>
</protein>
<evidence type="ECO:0000256" key="3">
    <source>
        <dbReference type="ARBA" id="ARBA00004947"/>
    </source>
</evidence>
<comment type="similarity">
    <text evidence="10">Belongs to the NAD(P)-dependent epimerase/dehydratase family.</text>
</comment>
<comment type="subunit">
    <text evidence="10">Homodimer.</text>
</comment>
<comment type="cofactor">
    <cofactor evidence="2 10">
        <name>NAD(+)</name>
        <dbReference type="ChEBI" id="CHEBI:57540"/>
    </cofactor>
</comment>
<dbReference type="GO" id="GO:0006012">
    <property type="term" value="P:galactose metabolic process"/>
    <property type="evidence" value="ECO:0007669"/>
    <property type="project" value="UniProtKB-UniPathway"/>
</dbReference>
<comment type="similarity">
    <text evidence="8">In the N-terminal section; belongs to the NAD(P)-dependent epimerase/dehydratase family.</text>
</comment>
<keyword evidence="5 10" id="KW-0520">NAD</keyword>
<proteinExistence type="inferred from homology"/>
<gene>
    <name evidence="12" type="ORF">FFLO_00167</name>
</gene>
<keyword evidence="13" id="KW-1185">Reference proteome</keyword>
<comment type="caution">
    <text evidence="12">The sequence shown here is derived from an EMBL/GenBank/DDBJ whole genome shotgun (WGS) entry which is preliminary data.</text>
</comment>
<reference evidence="12" key="1">
    <citation type="submission" date="2020-04" db="EMBL/GenBank/DDBJ databases">
        <title>Analysis of mating type loci in Filobasidium floriforme.</title>
        <authorList>
            <person name="Nowrousian M."/>
        </authorList>
    </citation>
    <scope>NUCLEOTIDE SEQUENCE</scope>
    <source>
        <strain evidence="12">CBS 6242</strain>
    </source>
</reference>
<dbReference type="GO" id="GO:0003978">
    <property type="term" value="F:UDP-glucose 4-epimerase activity"/>
    <property type="evidence" value="ECO:0007669"/>
    <property type="project" value="UniProtKB-UniRule"/>
</dbReference>
<evidence type="ECO:0000256" key="4">
    <source>
        <dbReference type="ARBA" id="ARBA00005028"/>
    </source>
</evidence>
<dbReference type="GO" id="GO:0005829">
    <property type="term" value="C:cytosol"/>
    <property type="evidence" value="ECO:0007669"/>
    <property type="project" value="TreeGrafter"/>
</dbReference>
<evidence type="ECO:0000313" key="12">
    <source>
        <dbReference type="EMBL" id="KAG7579959.1"/>
    </source>
</evidence>